<dbReference type="FunFam" id="3.30.559.10:FF:000016">
    <property type="entry name" value="Nonribosomal peptide synthase Pes1"/>
    <property type="match status" value="1"/>
</dbReference>
<proteinExistence type="inferred from homology"/>
<dbReference type="Gene3D" id="3.30.559.30">
    <property type="entry name" value="Nonribosomal peptide synthetase, condensation domain"/>
    <property type="match status" value="3"/>
</dbReference>
<comment type="caution">
    <text evidence="7">The sequence shown here is derived from an EMBL/GenBank/DDBJ whole genome shotgun (WGS) entry which is preliminary data.</text>
</comment>
<comment type="similarity">
    <text evidence="5">Belongs to the NRP synthetase family.</text>
</comment>
<dbReference type="SUPFAM" id="SSF52777">
    <property type="entry name" value="CoA-dependent acyltransferases"/>
    <property type="match status" value="5"/>
</dbReference>
<dbReference type="FunFam" id="3.30.559.30:FF:000002">
    <property type="entry name" value="Nonribosomal peptide synthase Pes1"/>
    <property type="match status" value="1"/>
</dbReference>
<keyword evidence="8" id="KW-1185">Reference proteome</keyword>
<dbReference type="Proteomes" id="UP000824596">
    <property type="component" value="Unassembled WGS sequence"/>
</dbReference>
<evidence type="ECO:0000259" key="6">
    <source>
        <dbReference type="PROSITE" id="PS50075"/>
    </source>
</evidence>
<keyword evidence="2" id="KW-0596">Phosphopantetheine</keyword>
<evidence type="ECO:0000256" key="1">
    <source>
        <dbReference type="ARBA" id="ARBA00005179"/>
    </source>
</evidence>
<comment type="pathway">
    <text evidence="1">Secondary metabolite biosynthesis.</text>
</comment>
<organism evidence="7 8">
    <name type="scientific">Hirsutella rhossiliensis</name>
    <dbReference type="NCBI Taxonomy" id="111463"/>
    <lineage>
        <taxon>Eukaryota</taxon>
        <taxon>Fungi</taxon>
        <taxon>Dikarya</taxon>
        <taxon>Ascomycota</taxon>
        <taxon>Pezizomycotina</taxon>
        <taxon>Sordariomycetes</taxon>
        <taxon>Hypocreomycetidae</taxon>
        <taxon>Hypocreales</taxon>
        <taxon>Ophiocordycipitaceae</taxon>
        <taxon>Hirsutella</taxon>
    </lineage>
</organism>
<gene>
    <name evidence="7" type="ORF">HRG_09334</name>
</gene>
<dbReference type="PANTHER" id="PTHR45398">
    <property type="match status" value="1"/>
</dbReference>
<dbReference type="Pfam" id="PF00550">
    <property type="entry name" value="PP-binding"/>
    <property type="match status" value="1"/>
</dbReference>
<dbReference type="InterPro" id="IPR036736">
    <property type="entry name" value="ACP-like_sf"/>
</dbReference>
<evidence type="ECO:0000256" key="5">
    <source>
        <dbReference type="ARBA" id="ARBA00029454"/>
    </source>
</evidence>
<reference evidence="7" key="1">
    <citation type="submission" date="2021-09" db="EMBL/GenBank/DDBJ databases">
        <title>A high-quality genome of the endoparasitic fungus Hirsutella rhossiliensis with a comparison of Hirsutella genomes reveals transposable elements contributing to genome size variation.</title>
        <authorList>
            <person name="Lin R."/>
            <person name="Jiao Y."/>
            <person name="Sun X."/>
            <person name="Ling J."/>
            <person name="Xie B."/>
            <person name="Cheng X."/>
        </authorList>
    </citation>
    <scope>NUCLEOTIDE SEQUENCE</scope>
    <source>
        <strain evidence="7">HR02</strain>
    </source>
</reference>
<evidence type="ECO:0000256" key="4">
    <source>
        <dbReference type="ARBA" id="ARBA00022598"/>
    </source>
</evidence>
<dbReference type="InterPro" id="IPR001242">
    <property type="entry name" value="Condensation_dom"/>
</dbReference>
<accession>A0A9P8MQG0</accession>
<dbReference type="OrthoDB" id="416786at2759"/>
<name>A0A9P8MQG0_9HYPO</name>
<evidence type="ECO:0000313" key="8">
    <source>
        <dbReference type="Proteomes" id="UP000824596"/>
    </source>
</evidence>
<dbReference type="Pfam" id="PF00668">
    <property type="entry name" value="Condensation"/>
    <property type="match status" value="4"/>
</dbReference>
<dbReference type="FunFam" id="1.10.1200.10:FF:000005">
    <property type="entry name" value="Nonribosomal peptide synthetase 1"/>
    <property type="match status" value="1"/>
</dbReference>
<feature type="domain" description="Carrier" evidence="6">
    <location>
        <begin position="252"/>
        <end position="328"/>
    </location>
</feature>
<evidence type="ECO:0000256" key="3">
    <source>
        <dbReference type="ARBA" id="ARBA00022553"/>
    </source>
</evidence>
<dbReference type="GO" id="GO:0016874">
    <property type="term" value="F:ligase activity"/>
    <property type="evidence" value="ECO:0007669"/>
    <property type="project" value="UniProtKB-KW"/>
</dbReference>
<dbReference type="SUPFAM" id="SSF47336">
    <property type="entry name" value="ACP-like"/>
    <property type="match status" value="1"/>
</dbReference>
<dbReference type="PANTHER" id="PTHR45398:SF1">
    <property type="entry name" value="ENZYME, PUTATIVE (JCVI)-RELATED"/>
    <property type="match status" value="1"/>
</dbReference>
<keyword evidence="3" id="KW-0597">Phosphoprotein</keyword>
<dbReference type="Gene3D" id="1.10.1200.10">
    <property type="entry name" value="ACP-like"/>
    <property type="match status" value="1"/>
</dbReference>
<keyword evidence="4" id="KW-0436">Ligase</keyword>
<evidence type="ECO:0000256" key="2">
    <source>
        <dbReference type="ARBA" id="ARBA00022450"/>
    </source>
</evidence>
<dbReference type="InterPro" id="IPR023213">
    <property type="entry name" value="CAT-like_dom_sf"/>
</dbReference>
<dbReference type="EMBL" id="JAIZPD010000012">
    <property type="protein sequence ID" value="KAH0959552.1"/>
    <property type="molecule type" value="Genomic_DNA"/>
</dbReference>
<sequence>MEYSCPPVPRVKGVTRTALLRGAWALIMNRFHGSEDAVFGTIVSGRRESFVGIQGLMGPTVATIPVRVRVDGGDSVDKYLEAMEDQIRSTSSFAQLGLRRIAQVSSDARQACSFQTLLVVQPGEDTHVITSDIGDWKRLETDIGRSSYALTIQCFLNKDSIRMVAIFDSTVLDSWRAQKMLEQFSFVTQQLAEASASRIVPAAEDTCVHDLISQRQVPMTNNGKTDRRRLREMGRTAFSPHALRTEQANKVAPISLIEKMLVEVWAEVLNMRPDDISTDMSFLRLGGDSITAMQVISRCRTRGIHLKVGELLREQTIQRVAALSTSMPSSLPCSTDAEPQGVVWGLSPIQRMFFELHPDGLHHFNQGFLLKMREMVPNDAVRAALQAVVSRHSMLRARFRRSTGGDWGQVISRNSPDGLAFSEHAVQSMEDIDRLVQSRHGSLDISAGPIFAADLFTDAQGTQFLFLVAHHLVVDLVSWRVLWHDIEHLVKRGEVLAHRTTSFHTWCGLQRDEATSLSLDQVLPLAFNEPDLEFWGISAIENTHEGARHFGTHVDVETTRLLLGQSNQAFGTEITDVLVAALAHSFQQAFPGRQPPPVHLEGHGRETLGEVEVDVSETVGWFTTMHPLQIPIGPNQDIVDSVRIAKDIRRRVPGKGRPYFNYRYTAAKSSRRLGEHSIPELTLNFTGIYQQLEKQNGLFRLEDRSGGSGRSLSMAGDAKRFCLVEVVVGVAKGRMTISFGVHQDMSHQPQLEAWMAGFAHQLKAAARSLSSRPASLTPGDFPLLPLTCDELDRLVGKTLPEAGVPVHTVRDMYPCTPLQEGILFSISKGTATYANLFIWECVAEGQGPVSPLRLEAAWRSVFAHHAMLSTVFVERLDVGGFIQVVLRNQSPRLSLIQSGSRPPADALREQKRPSFAAGEPQHALTICQASNGGVACRLDITHALIDAASVQILMGDLSRAYDGRCLPAHAPFAKFIQHTTRAPKQDSVAFWTKLLANVRECYFPSGHAGAWPAPSRPGQGRITLPSSVTSQLHAFCQGQGITRSVLIQVAWALVLSQYTGSRDVCFGYLASSRDIPVKLIDNTVGPLINVLIGHIDLDDTTRRVVATTFARSIDQLAHQHSGLAEVHRKLGPLFNTAMTVRESRQHDKHQQGPASFHEVESEDPDEFDVTLVVGISGASTDISLVYQNALLSPDTARRVAGVMCDAIGYLLSINLEASSSDKVEQDDRPLYDAFFTYRTGFHEDAGVEFWEKEFQGSEASQFPSLPSPTHRPCLDNGISHHVCGLVWPKSGFTQQAMISDLVGLD</sequence>
<dbReference type="PROSITE" id="PS50075">
    <property type="entry name" value="CARRIER"/>
    <property type="match status" value="1"/>
</dbReference>
<dbReference type="CDD" id="cd19534">
    <property type="entry name" value="E_NRPS"/>
    <property type="match status" value="1"/>
</dbReference>
<dbReference type="InterPro" id="IPR009081">
    <property type="entry name" value="PP-bd_ACP"/>
</dbReference>
<dbReference type="Gene3D" id="3.30.559.10">
    <property type="entry name" value="Chloramphenicol acetyltransferase-like domain"/>
    <property type="match status" value="2"/>
</dbReference>
<dbReference type="GeneID" id="68358463"/>
<dbReference type="GO" id="GO:0031177">
    <property type="term" value="F:phosphopantetheine binding"/>
    <property type="evidence" value="ECO:0007669"/>
    <property type="project" value="InterPro"/>
</dbReference>
<dbReference type="InterPro" id="IPR020806">
    <property type="entry name" value="PKS_PP-bd"/>
</dbReference>
<dbReference type="RefSeq" id="XP_044717065.1">
    <property type="nucleotide sequence ID" value="XM_044867805.1"/>
</dbReference>
<protein>
    <submittedName>
        <fullName evidence="7">Condensation domain-containing protein</fullName>
    </submittedName>
</protein>
<evidence type="ECO:0000313" key="7">
    <source>
        <dbReference type="EMBL" id="KAH0959552.1"/>
    </source>
</evidence>
<dbReference type="SMART" id="SM00823">
    <property type="entry name" value="PKS_PP"/>
    <property type="match status" value="1"/>
</dbReference>
<dbReference type="CDD" id="cd19542">
    <property type="entry name" value="CT_NRPS-like"/>
    <property type="match status" value="1"/>
</dbReference>